<reference evidence="1 2" key="1">
    <citation type="submission" date="2014-06" db="EMBL/GenBank/DDBJ databases">
        <title>Whole Genome Sequences of Three Symbiotic Endozoicomonas Bacteria.</title>
        <authorList>
            <person name="Neave M.J."/>
            <person name="Apprill A."/>
            <person name="Voolstra C.R."/>
        </authorList>
    </citation>
    <scope>NUCLEOTIDE SEQUENCE [LARGE SCALE GENOMIC DNA]</scope>
    <source>
        <strain evidence="1 2">DSM 25634</strain>
    </source>
</reference>
<accession>A0A081NGN0</accession>
<dbReference type="AlphaFoldDB" id="A0A081NGN0"/>
<dbReference type="OrthoDB" id="9818435at2"/>
<keyword evidence="2" id="KW-1185">Reference proteome</keyword>
<comment type="caution">
    <text evidence="1">The sequence shown here is derived from an EMBL/GenBank/DDBJ whole genome shotgun (WGS) entry which is preliminary data.</text>
</comment>
<gene>
    <name evidence="1" type="ORF">GZ78_17905</name>
</gene>
<organism evidence="1 2">
    <name type="scientific">Endozoicomonas numazuensis</name>
    <dbReference type="NCBI Taxonomy" id="1137799"/>
    <lineage>
        <taxon>Bacteria</taxon>
        <taxon>Pseudomonadati</taxon>
        <taxon>Pseudomonadota</taxon>
        <taxon>Gammaproteobacteria</taxon>
        <taxon>Oceanospirillales</taxon>
        <taxon>Endozoicomonadaceae</taxon>
        <taxon>Endozoicomonas</taxon>
    </lineage>
</organism>
<evidence type="ECO:0000313" key="2">
    <source>
        <dbReference type="Proteomes" id="UP000028073"/>
    </source>
</evidence>
<dbReference type="Proteomes" id="UP000028073">
    <property type="component" value="Unassembled WGS sequence"/>
</dbReference>
<dbReference type="EMBL" id="JOKH01000003">
    <property type="protein sequence ID" value="KEQ17603.1"/>
    <property type="molecule type" value="Genomic_DNA"/>
</dbReference>
<proteinExistence type="predicted"/>
<evidence type="ECO:0000313" key="1">
    <source>
        <dbReference type="EMBL" id="KEQ17603.1"/>
    </source>
</evidence>
<sequence length="413" mass="45103">MKWFTSPLLSIPATLFLILLVLSTTTRSEAIHPKAVLGPLQKVTIGPDQQQSSSVTLAKTLTPSVALSFCPKNTEINDHLCLIWLNQNQQIEMAYSESPVRKPEALTSEFTTIAPAFKEHDKIPETLLGVTATPYKDGFILAYLTRKDKTGSLPDISHSAPQRVEDLKKSVADSHLYLALATLRQSGKLYEWSISRSSEVDADTSGGIIAGTPSVSVIGDRVNLSYSIFSLDNGQPVSKIVEISDAAQIGTHQHISGLSVSTAIHTAPTPQLLNIPENSFNYAAYADISSQKMKIALQTKPQMQFNNTLIPEPTIQASWLYHFNQINMGEAYLITLLMTDSQGENLLFSLYPDIFDGHEGWSSVKQLPTSSFAISASQAVFPGEEPAIIMPGLNLKDLTLSLQAFSIKEVESP</sequence>
<dbReference type="RefSeq" id="WP_034838057.1">
    <property type="nucleotide sequence ID" value="NZ_JOKH01000003.1"/>
</dbReference>
<protein>
    <submittedName>
        <fullName evidence="1">Uncharacterized protein</fullName>
    </submittedName>
</protein>
<name>A0A081NGN0_9GAMM</name>